<dbReference type="AlphaFoldDB" id="A0A443SEJ9"/>
<dbReference type="STRING" id="299467.A0A443SEJ9"/>
<reference evidence="1 2" key="1">
    <citation type="journal article" date="2018" name="Gigascience">
        <title>Genomes of trombidid mites reveal novel predicted allergens and laterally-transferred genes associated with secondary metabolism.</title>
        <authorList>
            <person name="Dong X."/>
            <person name="Chaisiri K."/>
            <person name="Xia D."/>
            <person name="Armstrong S.D."/>
            <person name="Fang Y."/>
            <person name="Donnelly M.J."/>
            <person name="Kadowaki T."/>
            <person name="McGarry J.W."/>
            <person name="Darby A.C."/>
            <person name="Makepeace B.L."/>
        </authorList>
    </citation>
    <scope>NUCLEOTIDE SEQUENCE [LARGE SCALE GENOMIC DNA]</scope>
    <source>
        <strain evidence="1">UoL-UT</strain>
    </source>
</reference>
<name>A0A443SEJ9_9ACAR</name>
<evidence type="ECO:0000313" key="1">
    <source>
        <dbReference type="EMBL" id="RWS25937.1"/>
    </source>
</evidence>
<evidence type="ECO:0000313" key="2">
    <source>
        <dbReference type="Proteomes" id="UP000288716"/>
    </source>
</evidence>
<organism evidence="1 2">
    <name type="scientific">Leptotrombidium deliense</name>
    <dbReference type="NCBI Taxonomy" id="299467"/>
    <lineage>
        <taxon>Eukaryota</taxon>
        <taxon>Metazoa</taxon>
        <taxon>Ecdysozoa</taxon>
        <taxon>Arthropoda</taxon>
        <taxon>Chelicerata</taxon>
        <taxon>Arachnida</taxon>
        <taxon>Acari</taxon>
        <taxon>Acariformes</taxon>
        <taxon>Trombidiformes</taxon>
        <taxon>Prostigmata</taxon>
        <taxon>Anystina</taxon>
        <taxon>Parasitengona</taxon>
        <taxon>Trombiculoidea</taxon>
        <taxon>Trombiculidae</taxon>
        <taxon>Leptotrombidium</taxon>
    </lineage>
</organism>
<dbReference type="VEuPathDB" id="VectorBase:LDEU006103"/>
<accession>A0A443SEJ9</accession>
<keyword evidence="2" id="KW-1185">Reference proteome</keyword>
<proteinExistence type="predicted"/>
<sequence length="62" mass="6979">MINFMHKAFGGFSYMICSNNKIFDPKSTHCSKLYAPAGFVPKGKLSDNPVTKYVAAYFSFLF</sequence>
<protein>
    <submittedName>
        <fullName evidence="1">Uncharacterized protein</fullName>
    </submittedName>
</protein>
<gene>
    <name evidence="1" type="ORF">B4U80_03698</name>
</gene>
<dbReference type="Proteomes" id="UP000288716">
    <property type="component" value="Unassembled WGS sequence"/>
</dbReference>
<dbReference type="EMBL" id="NCKV01003227">
    <property type="protein sequence ID" value="RWS25937.1"/>
    <property type="molecule type" value="Genomic_DNA"/>
</dbReference>
<comment type="caution">
    <text evidence="1">The sequence shown here is derived from an EMBL/GenBank/DDBJ whole genome shotgun (WGS) entry which is preliminary data.</text>
</comment>